<dbReference type="EMBL" id="CP073041">
    <property type="protein sequence ID" value="UXE58790.1"/>
    <property type="molecule type" value="Genomic_DNA"/>
</dbReference>
<organism evidence="1">
    <name type="scientific">Woronichinia naegeliana WA131</name>
    <dbReference type="NCBI Taxonomy" id="2824559"/>
    <lineage>
        <taxon>Bacteria</taxon>
        <taxon>Bacillati</taxon>
        <taxon>Cyanobacteriota</taxon>
        <taxon>Cyanophyceae</taxon>
        <taxon>Synechococcales</taxon>
        <taxon>Coelosphaeriaceae</taxon>
        <taxon>Woronichinia</taxon>
    </lineage>
</organism>
<name>A0A977KUJ6_9CYAN</name>
<proteinExistence type="predicted"/>
<evidence type="ECO:0000313" key="1">
    <source>
        <dbReference type="EMBL" id="UXE58790.1"/>
    </source>
</evidence>
<gene>
    <name evidence="1" type="ORF">KA717_22595</name>
</gene>
<dbReference type="KEGG" id="wna:KA717_22595"/>
<accession>A0A977KUJ6</accession>
<dbReference type="AlphaFoldDB" id="A0A977KUJ6"/>
<dbReference type="Proteomes" id="UP001065613">
    <property type="component" value="Chromosome"/>
</dbReference>
<protein>
    <submittedName>
        <fullName evidence="1">Uncharacterized protein</fullName>
    </submittedName>
</protein>
<reference evidence="1" key="1">
    <citation type="submission" date="2021-04" db="EMBL/GenBank/DDBJ databases">
        <title>Genome sequence of Woronichinia naegeliana from Washington state freshwater lake bloom.</title>
        <authorList>
            <person name="Dreher T.W."/>
        </authorList>
    </citation>
    <scope>NUCLEOTIDE SEQUENCE</scope>
    <source>
        <strain evidence="1">WA131</strain>
    </source>
</reference>
<sequence>MTDSGNLPLLSSLVDNVSLDEFIEPYGSVIDFLDSLQSWDMIRTDDPSILMGSSSIAELGERKKELQYREVWLRFLLQQTRWEIELLDRLCQSYDEQNLVQQE</sequence>